<proteinExistence type="predicted"/>
<protein>
    <submittedName>
        <fullName evidence="2">Protease m1 zinc metalloprotease</fullName>
    </submittedName>
</protein>
<dbReference type="EMBL" id="AUZZ01008002">
    <property type="protein sequence ID" value="EQD39836.1"/>
    <property type="molecule type" value="Genomic_DNA"/>
</dbReference>
<dbReference type="InterPro" id="IPR042097">
    <property type="entry name" value="Aminopeptidase_N-like_N_sf"/>
</dbReference>
<keyword evidence="2" id="KW-0378">Hydrolase</keyword>
<reference evidence="2" key="1">
    <citation type="submission" date="2013-08" db="EMBL/GenBank/DDBJ databases">
        <authorList>
            <person name="Mendez C."/>
            <person name="Richter M."/>
            <person name="Ferrer M."/>
            <person name="Sanchez J."/>
        </authorList>
    </citation>
    <scope>NUCLEOTIDE SEQUENCE</scope>
</reference>
<evidence type="ECO:0000313" key="2">
    <source>
        <dbReference type="EMBL" id="EQD39836.1"/>
    </source>
</evidence>
<evidence type="ECO:0000259" key="1">
    <source>
        <dbReference type="Pfam" id="PF17900"/>
    </source>
</evidence>
<dbReference type="Pfam" id="PF17900">
    <property type="entry name" value="Peptidase_M1_N"/>
    <property type="match status" value="1"/>
</dbReference>
<keyword evidence="2" id="KW-0482">Metalloprotease</keyword>
<organism evidence="2">
    <name type="scientific">mine drainage metagenome</name>
    <dbReference type="NCBI Taxonomy" id="410659"/>
    <lineage>
        <taxon>unclassified sequences</taxon>
        <taxon>metagenomes</taxon>
        <taxon>ecological metagenomes</taxon>
    </lineage>
</organism>
<name>T0YW47_9ZZZZ</name>
<dbReference type="GO" id="GO:0008237">
    <property type="term" value="F:metallopeptidase activity"/>
    <property type="evidence" value="ECO:0007669"/>
    <property type="project" value="UniProtKB-KW"/>
</dbReference>
<keyword evidence="2" id="KW-0645">Protease</keyword>
<dbReference type="GO" id="GO:0006508">
    <property type="term" value="P:proteolysis"/>
    <property type="evidence" value="ECO:0007669"/>
    <property type="project" value="UniProtKB-KW"/>
</dbReference>
<dbReference type="Gene3D" id="2.60.40.1730">
    <property type="entry name" value="tricorn interacting facor f3 domain"/>
    <property type="match status" value="1"/>
</dbReference>
<sequence>MTIENGNEAAYRLPRTAVPQRYALHVAPDLGSASYSGRVAIELEITEAISEIICNAAELAVFDASLRPLHGETASALSVLLDDNGERVVFGCPARTEPGPYVLE</sequence>
<dbReference type="InterPro" id="IPR045357">
    <property type="entry name" value="Aminopeptidase_N-like_N"/>
</dbReference>
<feature type="non-terminal residue" evidence="2">
    <location>
        <position position="104"/>
    </location>
</feature>
<comment type="caution">
    <text evidence="2">The sequence shown here is derived from an EMBL/GenBank/DDBJ whole genome shotgun (WGS) entry which is preliminary data.</text>
</comment>
<dbReference type="AlphaFoldDB" id="T0YW47"/>
<gene>
    <name evidence="2" type="ORF">B2A_11093</name>
</gene>
<reference evidence="2" key="2">
    <citation type="journal article" date="2014" name="ISME J.">
        <title>Microbial stratification in low pH oxic and suboxic macroscopic growths along an acid mine drainage.</title>
        <authorList>
            <person name="Mendez-Garcia C."/>
            <person name="Mesa V."/>
            <person name="Sprenger R.R."/>
            <person name="Richter M."/>
            <person name="Diez M.S."/>
            <person name="Solano J."/>
            <person name="Bargiela R."/>
            <person name="Golyshina O.V."/>
            <person name="Manteca A."/>
            <person name="Ramos J.L."/>
            <person name="Gallego J.R."/>
            <person name="Llorente I."/>
            <person name="Martins Dos Santos V.A."/>
            <person name="Jensen O.N."/>
            <person name="Pelaez A.I."/>
            <person name="Sanchez J."/>
            <person name="Ferrer M."/>
        </authorList>
    </citation>
    <scope>NUCLEOTIDE SEQUENCE</scope>
</reference>
<dbReference type="SUPFAM" id="SSF63737">
    <property type="entry name" value="Leukotriene A4 hydrolase N-terminal domain"/>
    <property type="match status" value="1"/>
</dbReference>
<accession>T0YW47</accession>
<feature type="domain" description="Aminopeptidase N-like N-terminal" evidence="1">
    <location>
        <begin position="18"/>
        <end position="98"/>
    </location>
</feature>